<dbReference type="Proteomes" id="UP001652740">
    <property type="component" value="Unplaced"/>
</dbReference>
<dbReference type="PANTHER" id="PTHR23319:SF13">
    <property type="entry name" value="GRAM DOMAIN-CONTAINING PROTEIN"/>
    <property type="match status" value="1"/>
</dbReference>
<feature type="region of interest" description="Disordered" evidence="1">
    <location>
        <begin position="324"/>
        <end position="351"/>
    </location>
</feature>
<dbReference type="InterPro" id="IPR011993">
    <property type="entry name" value="PH-like_dom_sf"/>
</dbReference>
<dbReference type="GO" id="GO:0140268">
    <property type="term" value="C:endoplasmic reticulum-plasma membrane contact site"/>
    <property type="evidence" value="ECO:0007669"/>
    <property type="project" value="TreeGrafter"/>
</dbReference>
<dbReference type="PANTHER" id="PTHR23319">
    <property type="entry name" value="GRAM DOMAIN CONTAINING 1B, ISOFORM E"/>
    <property type="match status" value="1"/>
</dbReference>
<accession>A0A6J1WB61</accession>
<keyword evidence="2" id="KW-0812">Transmembrane</keyword>
<dbReference type="OrthoDB" id="74360at2759"/>
<dbReference type="Gene3D" id="2.30.29.30">
    <property type="entry name" value="Pleckstrin-homology domain (PH domain)/Phosphotyrosine-binding domain (PTB)"/>
    <property type="match status" value="1"/>
</dbReference>
<dbReference type="CDD" id="cd13220">
    <property type="entry name" value="PH-GRAM_GRAMDC"/>
    <property type="match status" value="1"/>
</dbReference>
<name>A0A6J1WB61_GALME</name>
<reference evidence="5" key="1">
    <citation type="submission" date="2025-08" db="UniProtKB">
        <authorList>
            <consortium name="RefSeq"/>
        </authorList>
    </citation>
    <scope>IDENTIFICATION</scope>
    <source>
        <tissue evidence="5">Whole larvae</tissue>
    </source>
</reference>
<dbReference type="GO" id="GO:0032934">
    <property type="term" value="F:sterol binding"/>
    <property type="evidence" value="ECO:0007669"/>
    <property type="project" value="TreeGrafter"/>
</dbReference>
<proteinExistence type="predicted"/>
<keyword evidence="2" id="KW-0472">Membrane</keyword>
<evidence type="ECO:0000313" key="5">
    <source>
        <dbReference type="RefSeq" id="XP_026750148.2"/>
    </source>
</evidence>
<dbReference type="GO" id="GO:0120015">
    <property type="term" value="F:sterol transfer activity"/>
    <property type="evidence" value="ECO:0007669"/>
    <property type="project" value="TreeGrafter"/>
</dbReference>
<feature type="transmembrane region" description="Helical" evidence="2">
    <location>
        <begin position="396"/>
        <end position="417"/>
    </location>
</feature>
<protein>
    <submittedName>
        <fullName evidence="5">Uncharacterized protein LOC113510812 isoform X2</fullName>
    </submittedName>
</protein>
<dbReference type="GO" id="GO:0005886">
    <property type="term" value="C:plasma membrane"/>
    <property type="evidence" value="ECO:0007669"/>
    <property type="project" value="TreeGrafter"/>
</dbReference>
<sequence>MKESYSEDIMLCFVQGFGNGDGYKNRDITEGNVSDSIKLKNKKKQGKRISLPATINSELVELRDRKSRGLVTGKSLRLSSGERLPQLTDIKRSFSDRFSVITDGTGRRSARGFLTIRKTWSTGNFAAGAAGGGCGAPRSAPATPLQLEPHPRTKHDKQTLKPLSGSAPSVRVGALNANTNDTAEGKQPSKARQKKFMRHFPQVGPEERVLNYYSCALVGDLLLQGHLYITKNYFAFYSNVFGYVTKLLIPTSSVLRISKEKVARIIPNAVGVCTRDERHVFGSLLSRDSTYKLMMHVWKAARPELATPKPQDARISEVDLDASEYSPEDDSSSGAGENHDPPSPPVRRDSESGACATVIQPALLTGGVVGVVGVGAAAGTVAGCGRARGAGACWRVLLVAATALLAITAALLSYKLYLVKLHPQEELSKLSGEEMYSELMRWRTRLHGRAANELHAFLTTNLLLLTKVRQSLETLSGVILTDMAHGSPLNVDMPNETVFS</sequence>
<evidence type="ECO:0000256" key="1">
    <source>
        <dbReference type="SAM" id="MobiDB-lite"/>
    </source>
</evidence>
<dbReference type="InterPro" id="IPR004182">
    <property type="entry name" value="GRAM"/>
</dbReference>
<dbReference type="GeneID" id="113510812"/>
<evidence type="ECO:0000256" key="2">
    <source>
        <dbReference type="SAM" id="Phobius"/>
    </source>
</evidence>
<feature type="transmembrane region" description="Helical" evidence="2">
    <location>
        <begin position="362"/>
        <end position="384"/>
    </location>
</feature>
<evidence type="ECO:0000313" key="4">
    <source>
        <dbReference type="Proteomes" id="UP001652740"/>
    </source>
</evidence>
<dbReference type="KEGG" id="gmw:113510812"/>
<dbReference type="RefSeq" id="XP_026750148.2">
    <property type="nucleotide sequence ID" value="XM_026894347.3"/>
</dbReference>
<keyword evidence="4" id="KW-1185">Reference proteome</keyword>
<feature type="region of interest" description="Disordered" evidence="1">
    <location>
        <begin position="130"/>
        <end position="165"/>
    </location>
</feature>
<dbReference type="Pfam" id="PF02893">
    <property type="entry name" value="GRAM"/>
    <property type="match status" value="1"/>
</dbReference>
<dbReference type="InterPro" id="IPR051482">
    <property type="entry name" value="Cholesterol_transport"/>
</dbReference>
<dbReference type="SMART" id="SM00568">
    <property type="entry name" value="GRAM"/>
    <property type="match status" value="1"/>
</dbReference>
<organism evidence="4 5">
    <name type="scientific">Galleria mellonella</name>
    <name type="common">Greater wax moth</name>
    <dbReference type="NCBI Taxonomy" id="7137"/>
    <lineage>
        <taxon>Eukaryota</taxon>
        <taxon>Metazoa</taxon>
        <taxon>Ecdysozoa</taxon>
        <taxon>Arthropoda</taxon>
        <taxon>Hexapoda</taxon>
        <taxon>Insecta</taxon>
        <taxon>Pterygota</taxon>
        <taxon>Neoptera</taxon>
        <taxon>Endopterygota</taxon>
        <taxon>Lepidoptera</taxon>
        <taxon>Glossata</taxon>
        <taxon>Ditrysia</taxon>
        <taxon>Pyraloidea</taxon>
        <taxon>Pyralidae</taxon>
        <taxon>Galleriinae</taxon>
        <taxon>Galleria</taxon>
    </lineage>
</organism>
<feature type="domain" description="GRAM" evidence="3">
    <location>
        <begin position="194"/>
        <end position="261"/>
    </location>
</feature>
<gene>
    <name evidence="5" type="primary">LOC113510812</name>
</gene>
<evidence type="ECO:0000259" key="3">
    <source>
        <dbReference type="SMART" id="SM00568"/>
    </source>
</evidence>
<dbReference type="GO" id="GO:0005789">
    <property type="term" value="C:endoplasmic reticulum membrane"/>
    <property type="evidence" value="ECO:0007669"/>
    <property type="project" value="TreeGrafter"/>
</dbReference>
<keyword evidence="2" id="KW-1133">Transmembrane helix</keyword>
<dbReference type="AlphaFoldDB" id="A0A6J1WB61"/>
<dbReference type="GO" id="GO:0032366">
    <property type="term" value="P:intracellular sterol transport"/>
    <property type="evidence" value="ECO:0007669"/>
    <property type="project" value="TreeGrafter"/>
</dbReference>